<accession>A0A6A3GAA4</accession>
<dbReference type="EMBL" id="QXFW01009671">
    <property type="protein sequence ID" value="KAE8953721.1"/>
    <property type="molecule type" value="Genomic_DNA"/>
</dbReference>
<dbReference type="Proteomes" id="UP000486351">
    <property type="component" value="Unassembled WGS sequence"/>
</dbReference>
<evidence type="ECO:0000313" key="3">
    <source>
        <dbReference type="EMBL" id="KAE9157157.1"/>
    </source>
</evidence>
<evidence type="ECO:0000313" key="6">
    <source>
        <dbReference type="Proteomes" id="UP000460718"/>
    </source>
</evidence>
<keyword evidence="5" id="KW-1185">Reference proteome</keyword>
<evidence type="ECO:0000313" key="5">
    <source>
        <dbReference type="Proteomes" id="UP000433483"/>
    </source>
</evidence>
<protein>
    <submittedName>
        <fullName evidence="2">Uncharacterized protein</fullName>
    </submittedName>
</protein>
<comment type="caution">
    <text evidence="2">The sequence shown here is derived from an EMBL/GenBank/DDBJ whole genome shotgun (WGS) entry which is preliminary data.</text>
</comment>
<evidence type="ECO:0000313" key="4">
    <source>
        <dbReference type="EMBL" id="KAE9262971.1"/>
    </source>
</evidence>
<dbReference type="EMBL" id="QXGB01009168">
    <property type="protein sequence ID" value="KAE9157157.1"/>
    <property type="molecule type" value="Genomic_DNA"/>
</dbReference>
<evidence type="ECO:0000313" key="7">
    <source>
        <dbReference type="Proteomes" id="UP000486351"/>
    </source>
</evidence>
<evidence type="ECO:0000313" key="2">
    <source>
        <dbReference type="EMBL" id="KAE8953721.1"/>
    </source>
</evidence>
<dbReference type="EMBL" id="QXFY01009149">
    <property type="protein sequence ID" value="KAE9262971.1"/>
    <property type="molecule type" value="Genomic_DNA"/>
</dbReference>
<organism evidence="2 6">
    <name type="scientific">Phytophthora fragariae</name>
    <dbReference type="NCBI Taxonomy" id="53985"/>
    <lineage>
        <taxon>Eukaryota</taxon>
        <taxon>Sar</taxon>
        <taxon>Stramenopiles</taxon>
        <taxon>Oomycota</taxon>
        <taxon>Peronosporomycetes</taxon>
        <taxon>Peronosporales</taxon>
        <taxon>Peronosporaceae</taxon>
        <taxon>Phytophthora</taxon>
    </lineage>
</organism>
<feature type="compositionally biased region" description="Basic and acidic residues" evidence="1">
    <location>
        <begin position="1"/>
        <end position="16"/>
    </location>
</feature>
<feature type="region of interest" description="Disordered" evidence="1">
    <location>
        <begin position="1"/>
        <end position="24"/>
    </location>
</feature>
<reference evidence="6 7" key="1">
    <citation type="submission" date="2018-09" db="EMBL/GenBank/DDBJ databases">
        <title>Genomic investigation of the strawberry pathogen Phytophthora fragariae indicates pathogenicity is determined by transcriptional variation in three key races.</title>
        <authorList>
            <person name="Adams T.M."/>
            <person name="Armitage A.D."/>
            <person name="Sobczyk M.K."/>
            <person name="Bates H.J."/>
            <person name="Dunwell J.M."/>
            <person name="Nellist C.F."/>
            <person name="Harrison R.J."/>
        </authorList>
    </citation>
    <scope>NUCLEOTIDE SEQUENCE [LARGE SCALE GENOMIC DNA]</scope>
    <source>
        <strain evidence="3 5">NOV-27</strain>
        <strain evidence="4 7">NOV-77</strain>
        <strain evidence="2 6">SCRP245</strain>
    </source>
</reference>
<sequence length="89" mass="9989">MRDRVLRAPETGRDLVEDNSAGEEEPDLIVQTLTADLDTLKQNIMQKEDVFKAKVKVLLSERKTLQTEKKLSAAVIVRPIVVVLPYTGI</sequence>
<dbReference type="Proteomes" id="UP000433483">
    <property type="component" value="Unassembled WGS sequence"/>
</dbReference>
<dbReference type="OrthoDB" id="10283704at2759"/>
<evidence type="ECO:0000256" key="1">
    <source>
        <dbReference type="SAM" id="MobiDB-lite"/>
    </source>
</evidence>
<name>A0A6A3GAA4_9STRA</name>
<dbReference type="AlphaFoldDB" id="A0A6A3GAA4"/>
<dbReference type="Proteomes" id="UP000460718">
    <property type="component" value="Unassembled WGS sequence"/>
</dbReference>
<proteinExistence type="predicted"/>
<gene>
    <name evidence="3" type="ORF">PF005_g32936</name>
    <name evidence="4" type="ORF">PF008_g32475</name>
    <name evidence="2" type="ORF">PF011_g32334</name>
</gene>